<reference evidence="1 2" key="1">
    <citation type="journal article" date="2021" name="Commun. Biol.">
        <title>The genome of Shorea leprosula (Dipterocarpaceae) highlights the ecological relevance of drought in aseasonal tropical rainforests.</title>
        <authorList>
            <person name="Ng K.K.S."/>
            <person name="Kobayashi M.J."/>
            <person name="Fawcett J.A."/>
            <person name="Hatakeyama M."/>
            <person name="Paape T."/>
            <person name="Ng C.H."/>
            <person name="Ang C.C."/>
            <person name="Tnah L.H."/>
            <person name="Lee C.T."/>
            <person name="Nishiyama T."/>
            <person name="Sese J."/>
            <person name="O'Brien M.J."/>
            <person name="Copetti D."/>
            <person name="Mohd Noor M.I."/>
            <person name="Ong R.C."/>
            <person name="Putra M."/>
            <person name="Sireger I.Z."/>
            <person name="Indrioko S."/>
            <person name="Kosugi Y."/>
            <person name="Izuno A."/>
            <person name="Isagi Y."/>
            <person name="Lee S.L."/>
            <person name="Shimizu K.K."/>
        </authorList>
    </citation>
    <scope>NUCLEOTIDE SEQUENCE [LARGE SCALE GENOMIC DNA]</scope>
    <source>
        <strain evidence="1">214</strain>
    </source>
</reference>
<name>A0AAV5KWY9_9ROSI</name>
<comment type="caution">
    <text evidence="1">The sequence shown here is derived from an EMBL/GenBank/DDBJ whole genome shotgun (WGS) entry which is preliminary data.</text>
</comment>
<dbReference type="AlphaFoldDB" id="A0AAV5KWY9"/>
<accession>A0AAV5KWY9</accession>
<dbReference type="EMBL" id="BPVZ01000081">
    <property type="protein sequence ID" value="GKV28898.1"/>
    <property type="molecule type" value="Genomic_DNA"/>
</dbReference>
<dbReference type="PANTHER" id="PTHR31325">
    <property type="entry name" value="OS01G0798800 PROTEIN-RELATED"/>
    <property type="match status" value="1"/>
</dbReference>
<keyword evidence="2" id="KW-1185">Reference proteome</keyword>
<organism evidence="1 2">
    <name type="scientific">Rubroshorea leprosula</name>
    <dbReference type="NCBI Taxonomy" id="152421"/>
    <lineage>
        <taxon>Eukaryota</taxon>
        <taxon>Viridiplantae</taxon>
        <taxon>Streptophyta</taxon>
        <taxon>Embryophyta</taxon>
        <taxon>Tracheophyta</taxon>
        <taxon>Spermatophyta</taxon>
        <taxon>Magnoliopsida</taxon>
        <taxon>eudicotyledons</taxon>
        <taxon>Gunneridae</taxon>
        <taxon>Pentapetalae</taxon>
        <taxon>rosids</taxon>
        <taxon>malvids</taxon>
        <taxon>Malvales</taxon>
        <taxon>Dipterocarpaceae</taxon>
        <taxon>Rubroshorea</taxon>
    </lineage>
</organism>
<sequence length="223" mass="25617">MGQFDLLKYCWHYKKKDVNKSCVCLQKITTCSDLIEMWHKCWHTYTQSGKVPSDLKNFDKVYAPGSLVSYSPDGNTIKTSRGQRALQARHQYDKLKRSVESDFDYSIIVWHLATSVCYHHDDSQGPEGVMNISKCVSNYMMYLLAMRPAMLLPENGKSFWLDHTYDKLKELFFDATDTKAACELLLKLDDDDQEANRKSSAVWVAIAIEQAIVLVQDLPPPTF</sequence>
<evidence type="ECO:0000313" key="1">
    <source>
        <dbReference type="EMBL" id="GKV28898.1"/>
    </source>
</evidence>
<evidence type="ECO:0000313" key="2">
    <source>
        <dbReference type="Proteomes" id="UP001054252"/>
    </source>
</evidence>
<protein>
    <submittedName>
        <fullName evidence="1">Uncharacterized protein</fullName>
    </submittedName>
</protein>
<proteinExistence type="predicted"/>
<dbReference type="Proteomes" id="UP001054252">
    <property type="component" value="Unassembled WGS sequence"/>
</dbReference>
<gene>
    <name evidence="1" type="ORF">SLEP1_g37886</name>
</gene>